<dbReference type="PIRSF" id="PIRSF001430">
    <property type="entry name" value="tRNA_psdUrid_synth"/>
    <property type="match status" value="1"/>
</dbReference>
<dbReference type="InterPro" id="IPR020103">
    <property type="entry name" value="PsdUridine_synth_cat_dom_sf"/>
</dbReference>
<keyword evidence="9" id="KW-1185">Reference proteome</keyword>
<feature type="binding site" evidence="5">
    <location>
        <position position="133"/>
    </location>
    <ligand>
        <name>substrate</name>
    </ligand>
</feature>
<organism evidence="8 9">
    <name type="scientific">Caulochytrium protostelioides</name>
    <dbReference type="NCBI Taxonomy" id="1555241"/>
    <lineage>
        <taxon>Eukaryota</taxon>
        <taxon>Fungi</taxon>
        <taxon>Fungi incertae sedis</taxon>
        <taxon>Chytridiomycota</taxon>
        <taxon>Chytridiomycota incertae sedis</taxon>
        <taxon>Chytridiomycetes</taxon>
        <taxon>Caulochytriales</taxon>
        <taxon>Caulochytriaceae</taxon>
        <taxon>Caulochytrium</taxon>
    </lineage>
</organism>
<evidence type="ECO:0000256" key="5">
    <source>
        <dbReference type="PIRSR" id="PIRSR001430-2"/>
    </source>
</evidence>
<dbReference type="GO" id="GO:0031119">
    <property type="term" value="P:tRNA pseudouridine synthesis"/>
    <property type="evidence" value="ECO:0007669"/>
    <property type="project" value="TreeGrafter"/>
</dbReference>
<name>A0A4P9WY85_9FUNG</name>
<evidence type="ECO:0000256" key="3">
    <source>
        <dbReference type="ARBA" id="ARBA00023235"/>
    </source>
</evidence>
<reference evidence="9" key="1">
    <citation type="journal article" date="2018" name="Nat. Microbiol.">
        <title>Leveraging single-cell genomics to expand the fungal tree of life.</title>
        <authorList>
            <person name="Ahrendt S.R."/>
            <person name="Quandt C.A."/>
            <person name="Ciobanu D."/>
            <person name="Clum A."/>
            <person name="Salamov A."/>
            <person name="Andreopoulos B."/>
            <person name="Cheng J.F."/>
            <person name="Woyke T."/>
            <person name="Pelin A."/>
            <person name="Henrissat B."/>
            <person name="Reynolds N.K."/>
            <person name="Benny G.L."/>
            <person name="Smith M.E."/>
            <person name="James T.Y."/>
            <person name="Grigoriev I.V."/>
        </authorList>
    </citation>
    <scope>NUCLEOTIDE SEQUENCE [LARGE SCALE GENOMIC DNA]</scope>
    <source>
        <strain evidence="9">ATCC 52028</strain>
    </source>
</reference>
<evidence type="ECO:0000256" key="4">
    <source>
        <dbReference type="PIRSR" id="PIRSR001430-1"/>
    </source>
</evidence>
<dbReference type="STRING" id="1555241.A0A4P9WY85"/>
<dbReference type="Pfam" id="PF01416">
    <property type="entry name" value="PseudoU_synth_1"/>
    <property type="match status" value="1"/>
</dbReference>
<dbReference type="InterPro" id="IPR020097">
    <property type="entry name" value="PsdUridine_synth_TruA_a/b_dom"/>
</dbReference>
<dbReference type="GO" id="GO:1990481">
    <property type="term" value="P:mRNA pseudouridine synthesis"/>
    <property type="evidence" value="ECO:0007669"/>
    <property type="project" value="TreeGrafter"/>
</dbReference>
<comment type="similarity">
    <text evidence="1 6">Belongs to the tRNA pseudouridine synthase TruA family.</text>
</comment>
<feature type="non-terminal residue" evidence="8">
    <location>
        <position position="1"/>
    </location>
</feature>
<dbReference type="Gene3D" id="3.30.70.580">
    <property type="entry name" value="Pseudouridine synthase I, catalytic domain, N-terminal subdomain"/>
    <property type="match status" value="1"/>
</dbReference>
<dbReference type="Gene3D" id="3.30.70.660">
    <property type="entry name" value="Pseudouridine synthase I, catalytic domain, C-terminal subdomain"/>
    <property type="match status" value="1"/>
</dbReference>
<dbReference type="OrthoDB" id="25767at2759"/>
<feature type="domain" description="Pseudouridine synthase I TruA alpha/beta" evidence="7">
    <location>
        <begin position="150"/>
        <end position="261"/>
    </location>
</feature>
<feature type="active site" description="Nucleophile" evidence="4">
    <location>
        <position position="67"/>
    </location>
</feature>
<evidence type="ECO:0000256" key="1">
    <source>
        <dbReference type="ARBA" id="ARBA00009375"/>
    </source>
</evidence>
<dbReference type="Proteomes" id="UP000274922">
    <property type="component" value="Unassembled WGS sequence"/>
</dbReference>
<evidence type="ECO:0000313" key="8">
    <source>
        <dbReference type="EMBL" id="RKO98451.1"/>
    </source>
</evidence>
<gene>
    <name evidence="8" type="ORF">CXG81DRAFT_6655</name>
</gene>
<dbReference type="GO" id="GO:0005634">
    <property type="term" value="C:nucleus"/>
    <property type="evidence" value="ECO:0007669"/>
    <property type="project" value="TreeGrafter"/>
</dbReference>
<protein>
    <recommendedName>
        <fullName evidence="6">tRNA pseudouridine synthase</fullName>
        <ecNumber evidence="6">5.4.99.12</ecNumber>
    </recommendedName>
</protein>
<evidence type="ECO:0000313" key="9">
    <source>
        <dbReference type="Proteomes" id="UP000274922"/>
    </source>
</evidence>
<keyword evidence="3 6" id="KW-0413">Isomerase</keyword>
<evidence type="ECO:0000256" key="6">
    <source>
        <dbReference type="RuleBase" id="RU003792"/>
    </source>
</evidence>
<dbReference type="EMBL" id="ML014431">
    <property type="protein sequence ID" value="RKO98451.1"/>
    <property type="molecule type" value="Genomic_DNA"/>
</dbReference>
<accession>A0A4P9WY85</accession>
<dbReference type="PANTHER" id="PTHR11142">
    <property type="entry name" value="PSEUDOURIDYLATE SYNTHASE"/>
    <property type="match status" value="1"/>
</dbReference>
<dbReference type="InterPro" id="IPR020094">
    <property type="entry name" value="TruA/RsuA/RluB/E/F_N"/>
</dbReference>
<dbReference type="GO" id="GO:0005737">
    <property type="term" value="C:cytoplasm"/>
    <property type="evidence" value="ECO:0007669"/>
    <property type="project" value="TreeGrafter"/>
</dbReference>
<proteinExistence type="inferred from homology"/>
<dbReference type="AlphaFoldDB" id="A0A4P9WY85"/>
<feature type="non-terminal residue" evidence="8">
    <location>
        <position position="268"/>
    </location>
</feature>
<dbReference type="SUPFAM" id="SSF55120">
    <property type="entry name" value="Pseudouridine synthase"/>
    <property type="match status" value="1"/>
</dbReference>
<dbReference type="PANTHER" id="PTHR11142:SF5">
    <property type="entry name" value="TRNA PSEUDOURIDINE(38_39) SYNTHASE"/>
    <property type="match status" value="1"/>
</dbReference>
<dbReference type="NCBIfam" id="TIGR00071">
    <property type="entry name" value="hisT_truA"/>
    <property type="match status" value="1"/>
</dbReference>
<dbReference type="GO" id="GO:0160147">
    <property type="term" value="F:tRNA pseudouridine(38-40) synthase activity"/>
    <property type="evidence" value="ECO:0007669"/>
    <property type="project" value="UniProtKB-EC"/>
</dbReference>
<dbReference type="GO" id="GO:0003723">
    <property type="term" value="F:RNA binding"/>
    <property type="evidence" value="ECO:0007669"/>
    <property type="project" value="InterPro"/>
</dbReference>
<dbReference type="EC" id="5.4.99.12" evidence="6"/>
<dbReference type="HAMAP" id="MF_00171">
    <property type="entry name" value="TruA"/>
    <property type="match status" value="1"/>
</dbReference>
<comment type="catalytic activity">
    <reaction evidence="6">
        <text>uridine(38/39/40) in tRNA = pseudouridine(38/39/40) in tRNA</text>
        <dbReference type="Rhea" id="RHEA:22376"/>
        <dbReference type="Rhea" id="RHEA-COMP:10085"/>
        <dbReference type="Rhea" id="RHEA-COMP:10087"/>
        <dbReference type="ChEBI" id="CHEBI:65314"/>
        <dbReference type="ChEBI" id="CHEBI:65315"/>
        <dbReference type="EC" id="5.4.99.12"/>
    </reaction>
</comment>
<dbReference type="InterPro" id="IPR001406">
    <property type="entry name" value="PsdUridine_synth_TruA"/>
</dbReference>
<evidence type="ECO:0000256" key="2">
    <source>
        <dbReference type="ARBA" id="ARBA00022694"/>
    </source>
</evidence>
<sequence length="268" mass="30824">PVDFDQWAVRPIALKIAYFGTAYRGFAHEGGRDDLATIESVLFDALKKAQLIPDVAACAWTRSGRTDKGVHAFGQVVGLRLQASRTRTRKTREYELPYVNMLNSLLPHDIRVLAWAPVPSEFHARFTTRFRRYHYFFPARGFDLARMHEAAQHYTGTHDWRNFCKVPRGFEGHFERTLYKCHIRQATANPDIAIFEIEGQAFLWHQVRCMMAVLMQVGLGRESPDIVPRLLDVARQPAHLGRPSYFLADEAGLVLMHCGYPEGLLRWR</sequence>
<keyword evidence="2 6" id="KW-0819">tRNA processing</keyword>
<evidence type="ECO:0000259" key="7">
    <source>
        <dbReference type="Pfam" id="PF01416"/>
    </source>
</evidence>
<dbReference type="InterPro" id="IPR020095">
    <property type="entry name" value="PsdUridine_synth_TruA_C"/>
</dbReference>